<comment type="function">
    <text evidence="9">Responsible for microtubule translocation. May be important for the organization of phragmoplast-specific arrays of microtubules. Plays an essential role in stabilizing the mitotic spindle. Required during mitotic cytokinesis.</text>
</comment>
<accession>A0A2V0PC79</accession>
<dbReference type="InterPro" id="IPR001752">
    <property type="entry name" value="Kinesin_motor_dom"/>
</dbReference>
<dbReference type="STRING" id="307507.A0A2V0PC79"/>
<dbReference type="CDD" id="cd01364">
    <property type="entry name" value="KISc_BimC_Eg5"/>
    <property type="match status" value="1"/>
</dbReference>
<feature type="domain" description="Kinesin motor" evidence="13">
    <location>
        <begin position="16"/>
        <end position="353"/>
    </location>
</feature>
<dbReference type="AlphaFoldDB" id="A0A2V0PC79"/>
<dbReference type="FunFam" id="3.40.850.10:FF:000019">
    <property type="entry name" value="Kinesin-like protein KIN-5D"/>
    <property type="match status" value="1"/>
</dbReference>
<dbReference type="GO" id="GO:0072686">
    <property type="term" value="C:mitotic spindle"/>
    <property type="evidence" value="ECO:0007669"/>
    <property type="project" value="TreeGrafter"/>
</dbReference>
<dbReference type="InterPro" id="IPR047149">
    <property type="entry name" value="KIF11-like"/>
</dbReference>
<evidence type="ECO:0000313" key="14">
    <source>
        <dbReference type="EMBL" id="GBF97458.1"/>
    </source>
</evidence>
<sequence length="1115" mass="114376">MADARSQAGLGEEGVHVNVILRCRPANPQEMAERSSQAIQCNEALREVTLYQSVGGKSLSRTFRYDKVFGPDSYQEKVYNQAIVPIVQEVLEGFNCTIFAYGQTGTGKTYTMEGGPRNSTDGKRLSAEAGVIPRAIKQVFDAIESDDVTDSSVKVSFLELYNEELTDLLSVADDKDKRLRLLEDRSGVVVQGLEEMVVKNAAEIYQVLDRGTSKRRTAETLLNKRSSRSHSIFTVTIHMKETTPEGEDVIKIGKLNLVDLAGSENISRSGAKDGRAREAGNINQSLLTLGRVITALVEHSGHIPYRDSKLTRLLRDSLGGKTKTCIIATIGPSVTCVEETVSTLDYAHRAKNIRNRPEVNQRISKTTMIKELTTEIERLKLDLVATREKNGIFISSERYDQYELDRAQLRDMMGRSKAEVEAMATAHAEELEALSTRAAEAEARLGAKLRDAEARLADTEARLAAAEVAIQERQFIAVSHRRSEQAIAAHAQDVSRSLGEAAGELAEVFSRLRASLAVTGADRAALEGMAADGAARAEKLRAALDKAVAAQREQLRGVAGAAAEFRARKQAELEAMRGQLRGMEARVADTRAAVEGALAAAADGAGAALASLSGPQAAALARAADAAEAAGKGAAAALEALAESLEAQAGAVGALASAAAADAQKGADAARAAMARAGEGLAEARSAVTGVRDAAGAAASAAADALKSFASDFDAAARERESALLTQISSLLGAFVSERREAVAGAVEGVRRRLQEGDAALGATAGGAAKAAKDAAGALQADAKAYEKEVAKQLKALAAGAKGIGAALGAAGRDAGAVREGVSRYASEAAAEAGRQRAALEAAEGKGRAAVDAGGAAAGAAAARGAEELAAGAGGLLAAVEAAGAADAAVADGLEAAAGGADKAIKAFAKQHADGLAAAAAALRDAASAALAAAPPALPSERAFAVPSEERVGELLCPPKEVLLEYFRSEREEILRRGGDVNEAFQLLSPERKPPSPAASDGGAADGENAPPQEAEEASAPSPAPGAAGAKAAAAPLSPAPSAAGAKAAAAPLSPAPSAAGARAAAKAAAAAAAEAKAAPEPSKPATRGVGRRTRIPAYNGDGSRSGLSDMTNRE</sequence>
<feature type="compositionally biased region" description="Low complexity" evidence="12">
    <location>
        <begin position="998"/>
        <end position="1086"/>
    </location>
</feature>
<name>A0A2V0PC79_9CHLO</name>
<evidence type="ECO:0000256" key="9">
    <source>
        <dbReference type="ARBA" id="ARBA00046159"/>
    </source>
</evidence>
<dbReference type="GO" id="GO:0090307">
    <property type="term" value="P:mitotic spindle assembly"/>
    <property type="evidence" value="ECO:0007669"/>
    <property type="project" value="TreeGrafter"/>
</dbReference>
<keyword evidence="11" id="KW-0175">Coiled coil</keyword>
<dbReference type="SUPFAM" id="SSF52540">
    <property type="entry name" value="P-loop containing nucleoside triphosphate hydrolases"/>
    <property type="match status" value="1"/>
</dbReference>
<evidence type="ECO:0000256" key="3">
    <source>
        <dbReference type="ARBA" id="ARBA00022701"/>
    </source>
</evidence>
<evidence type="ECO:0000256" key="10">
    <source>
        <dbReference type="PROSITE-ProRule" id="PRU00283"/>
    </source>
</evidence>
<keyword evidence="3" id="KW-0493">Microtubule</keyword>
<dbReference type="InterPro" id="IPR027417">
    <property type="entry name" value="P-loop_NTPase"/>
</dbReference>
<feature type="binding site" evidence="10">
    <location>
        <begin position="102"/>
        <end position="109"/>
    </location>
    <ligand>
        <name>ATP</name>
        <dbReference type="ChEBI" id="CHEBI:30616"/>
    </ligand>
</feature>
<dbReference type="Pfam" id="PF00225">
    <property type="entry name" value="Kinesin"/>
    <property type="match status" value="1"/>
</dbReference>
<dbReference type="Gene3D" id="3.40.850.10">
    <property type="entry name" value="Kinesin motor domain"/>
    <property type="match status" value="1"/>
</dbReference>
<dbReference type="PANTHER" id="PTHR47970:SF12">
    <property type="entry name" value="KINESIN FAMILY MEMBER 11"/>
    <property type="match status" value="1"/>
</dbReference>
<keyword evidence="7" id="KW-0206">Cytoskeleton</keyword>
<feature type="coiled-coil region" evidence="11">
    <location>
        <begin position="424"/>
        <end position="469"/>
    </location>
</feature>
<feature type="region of interest" description="Disordered" evidence="12">
    <location>
        <begin position="985"/>
        <end position="1115"/>
    </location>
</feature>
<keyword evidence="5 10" id="KW-0067">ATP-binding</keyword>
<keyword evidence="6 10" id="KW-0505">Motor protein</keyword>
<evidence type="ECO:0000313" key="15">
    <source>
        <dbReference type="Proteomes" id="UP000247498"/>
    </source>
</evidence>
<feature type="coiled-coil region" evidence="11">
    <location>
        <begin position="534"/>
        <end position="593"/>
    </location>
</feature>
<keyword evidence="4 10" id="KW-0547">Nucleotide-binding</keyword>
<dbReference type="GO" id="GO:0051231">
    <property type="term" value="P:spindle elongation"/>
    <property type="evidence" value="ECO:0007669"/>
    <property type="project" value="TreeGrafter"/>
</dbReference>
<reference evidence="14 15" key="1">
    <citation type="journal article" date="2018" name="Sci. Rep.">
        <title>Raphidocelis subcapitata (=Pseudokirchneriella subcapitata) provides an insight into genome evolution and environmental adaptations in the Sphaeropleales.</title>
        <authorList>
            <person name="Suzuki S."/>
            <person name="Yamaguchi H."/>
            <person name="Nakajima N."/>
            <person name="Kawachi M."/>
        </authorList>
    </citation>
    <scope>NUCLEOTIDE SEQUENCE [LARGE SCALE GENOMIC DNA]</scope>
    <source>
        <strain evidence="14 15">NIES-35</strain>
    </source>
</reference>
<evidence type="ECO:0000259" key="13">
    <source>
        <dbReference type="PROSITE" id="PS50067"/>
    </source>
</evidence>
<dbReference type="GO" id="GO:0005524">
    <property type="term" value="F:ATP binding"/>
    <property type="evidence" value="ECO:0007669"/>
    <property type="project" value="UniProtKB-UniRule"/>
</dbReference>
<dbReference type="PRINTS" id="PR00380">
    <property type="entry name" value="KINESINHEAVY"/>
</dbReference>
<evidence type="ECO:0000256" key="8">
    <source>
        <dbReference type="ARBA" id="ARBA00034704"/>
    </source>
</evidence>
<dbReference type="FunCoup" id="A0A2V0PC79">
    <property type="interactions" value="1254"/>
</dbReference>
<organism evidence="14 15">
    <name type="scientific">Raphidocelis subcapitata</name>
    <dbReference type="NCBI Taxonomy" id="307507"/>
    <lineage>
        <taxon>Eukaryota</taxon>
        <taxon>Viridiplantae</taxon>
        <taxon>Chlorophyta</taxon>
        <taxon>core chlorophytes</taxon>
        <taxon>Chlorophyceae</taxon>
        <taxon>CS clade</taxon>
        <taxon>Sphaeropleales</taxon>
        <taxon>Selenastraceae</taxon>
        <taxon>Raphidocelis</taxon>
    </lineage>
</organism>
<evidence type="ECO:0000256" key="5">
    <source>
        <dbReference type="ARBA" id="ARBA00022840"/>
    </source>
</evidence>
<dbReference type="PANTHER" id="PTHR47970">
    <property type="entry name" value="KINESIN-LIKE PROTEIN KIF11"/>
    <property type="match status" value="1"/>
</dbReference>
<comment type="similarity">
    <text evidence="8">Belongs to the TRAFAC class myosin-kinesin ATPase superfamily. Kinesin family. KIN-5/BimC subfamily.</text>
</comment>
<dbReference type="PROSITE" id="PS50067">
    <property type="entry name" value="KINESIN_MOTOR_2"/>
    <property type="match status" value="1"/>
</dbReference>
<dbReference type="PROSITE" id="PS00411">
    <property type="entry name" value="KINESIN_MOTOR_1"/>
    <property type="match status" value="1"/>
</dbReference>
<feature type="compositionally biased region" description="Polar residues" evidence="12">
    <location>
        <begin position="1106"/>
        <end position="1115"/>
    </location>
</feature>
<evidence type="ECO:0000256" key="11">
    <source>
        <dbReference type="SAM" id="Coils"/>
    </source>
</evidence>
<evidence type="ECO:0000256" key="6">
    <source>
        <dbReference type="ARBA" id="ARBA00023175"/>
    </source>
</evidence>
<dbReference type="Proteomes" id="UP000247498">
    <property type="component" value="Unassembled WGS sequence"/>
</dbReference>
<protein>
    <recommendedName>
        <fullName evidence="13">Kinesin motor domain-containing protein</fullName>
    </recommendedName>
</protein>
<dbReference type="InterPro" id="IPR047241">
    <property type="entry name" value="KIF11-like_kin_motor_dom"/>
</dbReference>
<evidence type="ECO:0000256" key="1">
    <source>
        <dbReference type="ARBA" id="ARBA00004186"/>
    </source>
</evidence>
<evidence type="ECO:0000256" key="4">
    <source>
        <dbReference type="ARBA" id="ARBA00022741"/>
    </source>
</evidence>
<dbReference type="InterPro" id="IPR036961">
    <property type="entry name" value="Kinesin_motor_dom_sf"/>
</dbReference>
<evidence type="ECO:0000256" key="12">
    <source>
        <dbReference type="SAM" id="MobiDB-lite"/>
    </source>
</evidence>
<gene>
    <name evidence="14" type="ORF">Rsub_10381</name>
</gene>
<keyword evidence="15" id="KW-1185">Reference proteome</keyword>
<evidence type="ECO:0000256" key="2">
    <source>
        <dbReference type="ARBA" id="ARBA00022490"/>
    </source>
</evidence>
<dbReference type="InterPro" id="IPR019821">
    <property type="entry name" value="Kinesin_motor_CS"/>
</dbReference>
<dbReference type="GO" id="GO:0005876">
    <property type="term" value="C:spindle microtubule"/>
    <property type="evidence" value="ECO:0007669"/>
    <property type="project" value="TreeGrafter"/>
</dbReference>
<dbReference type="InParanoid" id="A0A2V0PC79"/>
<dbReference type="GO" id="GO:0008574">
    <property type="term" value="F:plus-end-directed microtubule motor activity"/>
    <property type="evidence" value="ECO:0007669"/>
    <property type="project" value="TreeGrafter"/>
</dbReference>
<dbReference type="GO" id="GO:0008017">
    <property type="term" value="F:microtubule binding"/>
    <property type="evidence" value="ECO:0007669"/>
    <property type="project" value="InterPro"/>
</dbReference>
<comment type="subcellular location">
    <subcellularLocation>
        <location evidence="1">Cytoplasm</location>
        <location evidence="1">Cytoskeleton</location>
        <location evidence="1">Spindle</location>
    </subcellularLocation>
</comment>
<dbReference type="SMART" id="SM00129">
    <property type="entry name" value="KISc"/>
    <property type="match status" value="1"/>
</dbReference>
<keyword evidence="2" id="KW-0963">Cytoplasm</keyword>
<dbReference type="GO" id="GO:0007018">
    <property type="term" value="P:microtubule-based movement"/>
    <property type="evidence" value="ECO:0007669"/>
    <property type="project" value="InterPro"/>
</dbReference>
<dbReference type="EMBL" id="BDRX01000100">
    <property type="protein sequence ID" value="GBF97458.1"/>
    <property type="molecule type" value="Genomic_DNA"/>
</dbReference>
<proteinExistence type="inferred from homology"/>
<comment type="caution">
    <text evidence="14">The sequence shown here is derived from an EMBL/GenBank/DDBJ whole genome shotgun (WGS) entry which is preliminary data.</text>
</comment>
<evidence type="ECO:0000256" key="7">
    <source>
        <dbReference type="ARBA" id="ARBA00023212"/>
    </source>
</evidence>
<dbReference type="OrthoDB" id="3176171at2759"/>